<evidence type="ECO:0000313" key="3">
    <source>
        <dbReference type="Proteomes" id="UP000886523"/>
    </source>
</evidence>
<dbReference type="AlphaFoldDB" id="A0A9P6DQL0"/>
<dbReference type="InterPro" id="IPR036047">
    <property type="entry name" value="F-box-like_dom_sf"/>
</dbReference>
<dbReference type="OrthoDB" id="2745718at2759"/>
<name>A0A9P6DQL0_9AGAM</name>
<comment type="caution">
    <text evidence="2">The sequence shown here is derived from an EMBL/GenBank/DDBJ whole genome shotgun (WGS) entry which is preliminary data.</text>
</comment>
<dbReference type="Gene3D" id="1.20.1280.50">
    <property type="match status" value="1"/>
</dbReference>
<accession>A0A9P6DQL0</accession>
<dbReference type="SMART" id="SM00256">
    <property type="entry name" value="FBOX"/>
    <property type="match status" value="1"/>
</dbReference>
<reference evidence="2" key="1">
    <citation type="journal article" date="2020" name="Nat. Commun.">
        <title>Large-scale genome sequencing of mycorrhizal fungi provides insights into the early evolution of symbiotic traits.</title>
        <authorList>
            <person name="Miyauchi S."/>
            <person name="Kiss E."/>
            <person name="Kuo A."/>
            <person name="Drula E."/>
            <person name="Kohler A."/>
            <person name="Sanchez-Garcia M."/>
            <person name="Morin E."/>
            <person name="Andreopoulos B."/>
            <person name="Barry K.W."/>
            <person name="Bonito G."/>
            <person name="Buee M."/>
            <person name="Carver A."/>
            <person name="Chen C."/>
            <person name="Cichocki N."/>
            <person name="Clum A."/>
            <person name="Culley D."/>
            <person name="Crous P.W."/>
            <person name="Fauchery L."/>
            <person name="Girlanda M."/>
            <person name="Hayes R.D."/>
            <person name="Keri Z."/>
            <person name="LaButti K."/>
            <person name="Lipzen A."/>
            <person name="Lombard V."/>
            <person name="Magnuson J."/>
            <person name="Maillard F."/>
            <person name="Murat C."/>
            <person name="Nolan M."/>
            <person name="Ohm R.A."/>
            <person name="Pangilinan J."/>
            <person name="Pereira M.F."/>
            <person name="Perotto S."/>
            <person name="Peter M."/>
            <person name="Pfister S."/>
            <person name="Riley R."/>
            <person name="Sitrit Y."/>
            <person name="Stielow J.B."/>
            <person name="Szollosi G."/>
            <person name="Zifcakova L."/>
            <person name="Stursova M."/>
            <person name="Spatafora J.W."/>
            <person name="Tedersoo L."/>
            <person name="Vaario L.M."/>
            <person name="Yamada A."/>
            <person name="Yan M."/>
            <person name="Wang P."/>
            <person name="Xu J."/>
            <person name="Bruns T."/>
            <person name="Baldrian P."/>
            <person name="Vilgalys R."/>
            <person name="Dunand C."/>
            <person name="Henrissat B."/>
            <person name="Grigoriev I.V."/>
            <person name="Hibbett D."/>
            <person name="Nagy L.G."/>
            <person name="Martin F.M."/>
        </authorList>
    </citation>
    <scope>NUCLEOTIDE SEQUENCE</scope>
    <source>
        <strain evidence="2">UP504</strain>
    </source>
</reference>
<proteinExistence type="predicted"/>
<dbReference type="Proteomes" id="UP000886523">
    <property type="component" value="Unassembled WGS sequence"/>
</dbReference>
<feature type="domain" description="F-box" evidence="1">
    <location>
        <begin position="4"/>
        <end position="52"/>
    </location>
</feature>
<gene>
    <name evidence="2" type="ORF">BS47DRAFT_1199696</name>
</gene>
<evidence type="ECO:0000313" key="2">
    <source>
        <dbReference type="EMBL" id="KAF9511206.1"/>
    </source>
</evidence>
<dbReference type="EMBL" id="MU129004">
    <property type="protein sequence ID" value="KAF9511206.1"/>
    <property type="molecule type" value="Genomic_DNA"/>
</dbReference>
<evidence type="ECO:0000259" key="1">
    <source>
        <dbReference type="PROSITE" id="PS50181"/>
    </source>
</evidence>
<dbReference type="Pfam" id="PF00646">
    <property type="entry name" value="F-box"/>
    <property type="match status" value="1"/>
</dbReference>
<organism evidence="2 3">
    <name type="scientific">Hydnum rufescens UP504</name>
    <dbReference type="NCBI Taxonomy" id="1448309"/>
    <lineage>
        <taxon>Eukaryota</taxon>
        <taxon>Fungi</taxon>
        <taxon>Dikarya</taxon>
        <taxon>Basidiomycota</taxon>
        <taxon>Agaricomycotina</taxon>
        <taxon>Agaricomycetes</taxon>
        <taxon>Cantharellales</taxon>
        <taxon>Hydnaceae</taxon>
        <taxon>Hydnum</taxon>
    </lineage>
</organism>
<dbReference type="PROSITE" id="PS50181">
    <property type="entry name" value="FBOX"/>
    <property type="match status" value="1"/>
</dbReference>
<dbReference type="SUPFAM" id="SSF81383">
    <property type="entry name" value="F-box domain"/>
    <property type="match status" value="1"/>
</dbReference>
<protein>
    <recommendedName>
        <fullName evidence="1">F-box domain-containing protein</fullName>
    </recommendedName>
</protein>
<keyword evidence="3" id="KW-1185">Reference proteome</keyword>
<sequence length="241" mass="27264">MDELGDLGGFPIELVLEALNNLAIRDLLRCRRVCKTLKTLIDESIAMQYRVRLALCGYVDGPQSLDGSFSTTASRLEALEAHINRWRHLDWVESRITLPQRPEHNSRRPEHLLAGGMFFDCDSDVLTCIELPSVVRGSPGRIWSHTDFDFRVHSFVADPGQDLLVLVEMLDWDPSLPKKPCEMLVHLRTVSGNTPHPRALTPILSRDGSILPHLLGRLAIMGRLWHLFIEMRVPPKPTPLS</sequence>
<dbReference type="InterPro" id="IPR001810">
    <property type="entry name" value="F-box_dom"/>
</dbReference>